<gene>
    <name evidence="1" type="ORF">C2S53_000406</name>
</gene>
<proteinExistence type="predicted"/>
<evidence type="ECO:0000313" key="1">
    <source>
        <dbReference type="EMBL" id="KAH6837937.1"/>
    </source>
</evidence>
<dbReference type="EMBL" id="SDAM02000004">
    <property type="protein sequence ID" value="KAH6837937.1"/>
    <property type="molecule type" value="Genomic_DNA"/>
</dbReference>
<name>A0AAD4JQ40_PERFH</name>
<keyword evidence="2" id="KW-1185">Reference proteome</keyword>
<comment type="caution">
    <text evidence="1">The sequence shown here is derived from an EMBL/GenBank/DDBJ whole genome shotgun (WGS) entry which is preliminary data.</text>
</comment>
<organism evidence="1 2">
    <name type="scientific">Perilla frutescens var. hirtella</name>
    <name type="common">Perilla citriodora</name>
    <name type="synonym">Perilla setoyensis</name>
    <dbReference type="NCBI Taxonomy" id="608512"/>
    <lineage>
        <taxon>Eukaryota</taxon>
        <taxon>Viridiplantae</taxon>
        <taxon>Streptophyta</taxon>
        <taxon>Embryophyta</taxon>
        <taxon>Tracheophyta</taxon>
        <taxon>Spermatophyta</taxon>
        <taxon>Magnoliopsida</taxon>
        <taxon>eudicotyledons</taxon>
        <taxon>Gunneridae</taxon>
        <taxon>Pentapetalae</taxon>
        <taxon>asterids</taxon>
        <taxon>lamiids</taxon>
        <taxon>Lamiales</taxon>
        <taxon>Lamiaceae</taxon>
        <taxon>Nepetoideae</taxon>
        <taxon>Elsholtzieae</taxon>
        <taxon>Perilla</taxon>
    </lineage>
</organism>
<protein>
    <submittedName>
        <fullName evidence="1">Uncharacterized protein</fullName>
    </submittedName>
</protein>
<evidence type="ECO:0000313" key="2">
    <source>
        <dbReference type="Proteomes" id="UP001190926"/>
    </source>
</evidence>
<dbReference type="Proteomes" id="UP001190926">
    <property type="component" value="Unassembled WGS sequence"/>
</dbReference>
<sequence>MGSNCDGGVAHGVARAVFSSMSRSAPALHTASNIFVAGKRLQIPFNLVSGWNRNHISHSLEFELISSSSQTLVNMRQGRLCRWHSSTLEAWHVKSCTRWGDRMGEMKRNSEQTRKLQP</sequence>
<accession>A0AAD4JQ40</accession>
<reference evidence="1 2" key="1">
    <citation type="journal article" date="2021" name="Nat. Commun.">
        <title>Incipient diploidization of the medicinal plant Perilla within 10,000 years.</title>
        <authorList>
            <person name="Zhang Y."/>
            <person name="Shen Q."/>
            <person name="Leng L."/>
            <person name="Zhang D."/>
            <person name="Chen S."/>
            <person name="Shi Y."/>
            <person name="Ning Z."/>
            <person name="Chen S."/>
        </authorList>
    </citation>
    <scope>NUCLEOTIDE SEQUENCE [LARGE SCALE GENOMIC DNA]</scope>
    <source>
        <strain evidence="2">cv. PC099</strain>
    </source>
</reference>
<dbReference type="AlphaFoldDB" id="A0AAD4JQ40"/>